<evidence type="ECO:0000313" key="2">
    <source>
        <dbReference type="Proteomes" id="UP000678393"/>
    </source>
</evidence>
<evidence type="ECO:0000313" key="1">
    <source>
        <dbReference type="EMBL" id="CAG5128749.1"/>
    </source>
</evidence>
<gene>
    <name evidence="1" type="ORF">CUNI_LOCUS14307</name>
</gene>
<comment type="caution">
    <text evidence="1">The sequence shown here is derived from an EMBL/GenBank/DDBJ whole genome shotgun (WGS) entry which is preliminary data.</text>
</comment>
<dbReference type="Proteomes" id="UP000678393">
    <property type="component" value="Unassembled WGS sequence"/>
</dbReference>
<reference evidence="1" key="1">
    <citation type="submission" date="2021-04" db="EMBL/GenBank/DDBJ databases">
        <authorList>
            <consortium name="Molecular Ecology Group"/>
        </authorList>
    </citation>
    <scope>NUCLEOTIDE SEQUENCE</scope>
</reference>
<organism evidence="1 2">
    <name type="scientific">Candidula unifasciata</name>
    <dbReference type="NCBI Taxonomy" id="100452"/>
    <lineage>
        <taxon>Eukaryota</taxon>
        <taxon>Metazoa</taxon>
        <taxon>Spiralia</taxon>
        <taxon>Lophotrochozoa</taxon>
        <taxon>Mollusca</taxon>
        <taxon>Gastropoda</taxon>
        <taxon>Heterobranchia</taxon>
        <taxon>Euthyneura</taxon>
        <taxon>Panpulmonata</taxon>
        <taxon>Eupulmonata</taxon>
        <taxon>Stylommatophora</taxon>
        <taxon>Helicina</taxon>
        <taxon>Helicoidea</taxon>
        <taxon>Geomitridae</taxon>
        <taxon>Candidula</taxon>
    </lineage>
</organism>
<name>A0A8S3ZHI0_9EUPU</name>
<protein>
    <submittedName>
        <fullName evidence="1">Uncharacterized protein</fullName>
    </submittedName>
</protein>
<keyword evidence="2" id="KW-1185">Reference proteome</keyword>
<accession>A0A8S3ZHI0</accession>
<proteinExistence type="predicted"/>
<sequence>MSSRRIVPLSETGEILDKQRLTEQPDSHGITYVKFKNEIKAYTEEEEEILSELTNSVRVNRAQEVFNQLVLNFKGKDSLIRKYMVEVDKQMRELRGEILKDAQSPAKSYTTELKKLEVSKLEMFKWLLQKELKNENFRKQEALKKFMAVCVNNELAPETPDS</sequence>
<dbReference type="AlphaFoldDB" id="A0A8S3ZHI0"/>
<dbReference type="EMBL" id="CAJHNH020003201">
    <property type="protein sequence ID" value="CAG5128749.1"/>
    <property type="molecule type" value="Genomic_DNA"/>
</dbReference>